<name>A0A9D1IIQ3_9BURK</name>
<keyword evidence="1" id="KW-0812">Transmembrane</keyword>
<dbReference type="EMBL" id="DVMY01000107">
    <property type="protein sequence ID" value="HIU38027.1"/>
    <property type="molecule type" value="Genomic_DNA"/>
</dbReference>
<feature type="domain" description="Nucleoside transporter/FeoB GTPase Gate" evidence="2">
    <location>
        <begin position="87"/>
        <end position="170"/>
    </location>
</feature>
<feature type="transmembrane region" description="Helical" evidence="1">
    <location>
        <begin position="15"/>
        <end position="38"/>
    </location>
</feature>
<dbReference type="Pfam" id="PF07670">
    <property type="entry name" value="Gate"/>
    <property type="match status" value="1"/>
</dbReference>
<reference evidence="3" key="1">
    <citation type="submission" date="2020-10" db="EMBL/GenBank/DDBJ databases">
        <authorList>
            <person name="Gilroy R."/>
        </authorList>
    </citation>
    <scope>NUCLEOTIDE SEQUENCE</scope>
    <source>
        <strain evidence="3">7463</strain>
    </source>
</reference>
<dbReference type="InterPro" id="IPR011642">
    <property type="entry name" value="Gate_dom"/>
</dbReference>
<dbReference type="AlphaFoldDB" id="A0A9D1IIQ3"/>
<evidence type="ECO:0000259" key="2">
    <source>
        <dbReference type="Pfam" id="PF07670"/>
    </source>
</evidence>
<keyword evidence="1" id="KW-1133">Transmembrane helix</keyword>
<keyword evidence="1" id="KW-0472">Membrane</keyword>
<accession>A0A9D1IIQ3</accession>
<evidence type="ECO:0000313" key="4">
    <source>
        <dbReference type="Proteomes" id="UP000824083"/>
    </source>
</evidence>
<comment type="caution">
    <text evidence="3">The sequence shown here is derived from an EMBL/GenBank/DDBJ whole genome shotgun (WGS) entry which is preliminary data.</text>
</comment>
<reference evidence="3" key="2">
    <citation type="journal article" date="2021" name="PeerJ">
        <title>Extensive microbial diversity within the chicken gut microbiome revealed by metagenomics and culture.</title>
        <authorList>
            <person name="Gilroy R."/>
            <person name="Ravi A."/>
            <person name="Getino M."/>
            <person name="Pursley I."/>
            <person name="Horton D.L."/>
            <person name="Alikhan N.F."/>
            <person name="Baker D."/>
            <person name="Gharbi K."/>
            <person name="Hall N."/>
            <person name="Watson M."/>
            <person name="Adriaenssens E.M."/>
            <person name="Foster-Nyarko E."/>
            <person name="Jarju S."/>
            <person name="Secka A."/>
            <person name="Antonio M."/>
            <person name="Oren A."/>
            <person name="Chaudhuri R.R."/>
            <person name="La Ragione R."/>
            <person name="Hildebrand F."/>
            <person name="Pallen M.J."/>
        </authorList>
    </citation>
    <scope>NUCLEOTIDE SEQUENCE</scope>
    <source>
        <strain evidence="3">7463</strain>
    </source>
</reference>
<proteinExistence type="predicted"/>
<feature type="transmembrane region" description="Helical" evidence="1">
    <location>
        <begin position="79"/>
        <end position="103"/>
    </location>
</feature>
<feature type="transmembrane region" description="Helical" evidence="1">
    <location>
        <begin position="199"/>
        <end position="222"/>
    </location>
</feature>
<evidence type="ECO:0000256" key="1">
    <source>
        <dbReference type="SAM" id="Phobius"/>
    </source>
</evidence>
<gene>
    <name evidence="3" type="ORF">IAC56_07135</name>
</gene>
<evidence type="ECO:0000313" key="3">
    <source>
        <dbReference type="EMBL" id="HIU38027.1"/>
    </source>
</evidence>
<sequence length="233" mass="24256">MSEQENKTTEEKVGIGGYIALIFAIVFFSGVCAGNHWWGIFDFSTLNGAFGQVITKVTLSGDAIKTSTGMFRGVGGTGAIDGFCFALTLVPTVMFALAMITVCDHYGALAAARQLLTPILRPLMGIPGSCSLALIASLQSTDGGAALTRQLLDKGEITEDEADVFAMFQLSADATITNFLGAGVVLLSLTDSAGNTVPASIALCLGIMLVMKVVGANIVRFLKIFSAKKKSAA</sequence>
<dbReference type="Proteomes" id="UP000824083">
    <property type="component" value="Unassembled WGS sequence"/>
</dbReference>
<organism evidence="3 4">
    <name type="scientific">Candidatus Aphodousia faecigallinarum</name>
    <dbReference type="NCBI Taxonomy" id="2840677"/>
    <lineage>
        <taxon>Bacteria</taxon>
        <taxon>Pseudomonadati</taxon>
        <taxon>Pseudomonadota</taxon>
        <taxon>Betaproteobacteria</taxon>
        <taxon>Burkholderiales</taxon>
        <taxon>Sutterellaceae</taxon>
        <taxon>Sutterellaceae incertae sedis</taxon>
        <taxon>Candidatus Aphodousia</taxon>
    </lineage>
</organism>
<protein>
    <recommendedName>
        <fullName evidence="2">Nucleoside transporter/FeoB GTPase Gate domain-containing protein</fullName>
    </recommendedName>
</protein>